<evidence type="ECO:0000256" key="13">
    <source>
        <dbReference type="SAM" id="MobiDB-lite"/>
    </source>
</evidence>
<dbReference type="SUPFAM" id="SSF52540">
    <property type="entry name" value="P-loop containing nucleoside triphosphate hydrolases"/>
    <property type="match status" value="1"/>
</dbReference>
<comment type="function">
    <text evidence="1 12">Required for activation of most nif operons, which are directly involved in nitrogen fixation.</text>
</comment>
<evidence type="ECO:0000259" key="14">
    <source>
        <dbReference type="PROSITE" id="PS50045"/>
    </source>
</evidence>
<dbReference type="GO" id="GO:0005524">
    <property type="term" value="F:ATP binding"/>
    <property type="evidence" value="ECO:0007669"/>
    <property type="project" value="UniProtKB-KW"/>
</dbReference>
<evidence type="ECO:0000256" key="12">
    <source>
        <dbReference type="RuleBase" id="RU368029"/>
    </source>
</evidence>
<dbReference type="Pfam" id="PF25601">
    <property type="entry name" value="AAA_lid_14"/>
    <property type="match status" value="1"/>
</dbReference>
<sequence>MNHFVTISKTDQPMGSGDGSGEALWHGTNGKSDIGLFGIYEISKLLNEPARLESVLASVANVLSSFLQMRLSMIVILDEAGDPEIVATADGVDGSGARRTDTLPQVVIDRLVATQTPLVVQNIASDPLFAEVAERITEGLSGGVAFLGVPIKAGNQVVGTLSIDRVRDGATTFRIDEDLRFLKMVANLIGQSVRLHRILSADRQRLLNERSALEKALNQELADKGHLPKPRIGGIVGESDKVRKVMEKIAVVAQSNSTVLLRGESGTGKELFARAIHDMSPRKSKPFVKLNCAALPESVLESELFGHEKGAFTGAVGQRQGRFEMANGGTLLLDEIGEISANFQAKLLRVLQEGEFERVGGSKTLKVDVRLVCATNKDLEAAVSKGEFRADLYYRINVVPVFLPPLRDRPGDVRLLARNFLDRFNKENGRKLRLSGTALNVLERCYFPGNVRELENCVRRTATLAASEVIDRCDFACASGDCLSALLWTGGGRSNPAEMAVSTAGSTVPEAGPAGAAFASASELPVSPSQGCSHAGEGSCPATAGGRPTDREHLIEAMERAGWVQAKAARLLGLTPRQIGYALRKQGIEVKRI</sequence>
<dbReference type="InterPro" id="IPR029016">
    <property type="entry name" value="GAF-like_dom_sf"/>
</dbReference>
<dbReference type="InterPro" id="IPR058031">
    <property type="entry name" value="AAA_lid_NorR"/>
</dbReference>
<dbReference type="SMART" id="SM00065">
    <property type="entry name" value="GAF"/>
    <property type="match status" value="1"/>
</dbReference>
<name>A0A2S3V1S2_9HYPH</name>
<dbReference type="GO" id="GO:0009399">
    <property type="term" value="P:nitrogen fixation"/>
    <property type="evidence" value="ECO:0007669"/>
    <property type="project" value="UniProtKB-UniRule"/>
</dbReference>
<dbReference type="InterPro" id="IPR010113">
    <property type="entry name" value="Nif-specific_regulatory_prot"/>
</dbReference>
<gene>
    <name evidence="15" type="ORF">CLV41_101269</name>
</gene>
<dbReference type="RefSeq" id="WP_408013368.1">
    <property type="nucleotide sequence ID" value="NZ_PPCN01000001.1"/>
</dbReference>
<dbReference type="GO" id="GO:0043565">
    <property type="term" value="F:sequence-specific DNA binding"/>
    <property type="evidence" value="ECO:0007669"/>
    <property type="project" value="InterPro"/>
</dbReference>
<dbReference type="InterPro" id="IPR025944">
    <property type="entry name" value="Sigma_54_int_dom_CS"/>
</dbReference>
<dbReference type="PROSITE" id="PS00675">
    <property type="entry name" value="SIGMA54_INTERACT_1"/>
    <property type="match status" value="1"/>
</dbReference>
<keyword evidence="7 12" id="KW-0805">Transcription regulation</keyword>
<feature type="domain" description="Sigma-54 factor interaction" evidence="14">
    <location>
        <begin position="235"/>
        <end position="463"/>
    </location>
</feature>
<evidence type="ECO:0000313" key="15">
    <source>
        <dbReference type="EMBL" id="POF33820.1"/>
    </source>
</evidence>
<dbReference type="PANTHER" id="PTHR32071">
    <property type="entry name" value="TRANSCRIPTIONAL REGULATORY PROTEIN"/>
    <property type="match status" value="1"/>
</dbReference>
<comment type="caution">
    <text evidence="15">The sequence shown here is derived from an EMBL/GenBank/DDBJ whole genome shotgun (WGS) entry which is preliminary data.</text>
</comment>
<keyword evidence="6 12" id="KW-0902">Two-component regulatory system</keyword>
<organism evidence="15 16">
    <name type="scientific">Roseibium marinum</name>
    <dbReference type="NCBI Taxonomy" id="281252"/>
    <lineage>
        <taxon>Bacteria</taxon>
        <taxon>Pseudomonadati</taxon>
        <taxon>Pseudomonadota</taxon>
        <taxon>Alphaproteobacteria</taxon>
        <taxon>Hyphomicrobiales</taxon>
        <taxon>Stappiaceae</taxon>
        <taxon>Roseibium</taxon>
    </lineage>
</organism>
<dbReference type="EMBL" id="PPCN01000001">
    <property type="protein sequence ID" value="POF33820.1"/>
    <property type="molecule type" value="Genomic_DNA"/>
</dbReference>
<feature type="region of interest" description="Disordered" evidence="13">
    <location>
        <begin position="1"/>
        <end position="21"/>
    </location>
</feature>
<evidence type="ECO:0000256" key="8">
    <source>
        <dbReference type="ARBA" id="ARBA00023125"/>
    </source>
</evidence>
<dbReference type="Gene3D" id="1.10.10.60">
    <property type="entry name" value="Homeodomain-like"/>
    <property type="match status" value="1"/>
</dbReference>
<evidence type="ECO:0000256" key="9">
    <source>
        <dbReference type="ARBA" id="ARBA00023159"/>
    </source>
</evidence>
<evidence type="ECO:0000313" key="16">
    <source>
        <dbReference type="Proteomes" id="UP000236959"/>
    </source>
</evidence>
<evidence type="ECO:0000256" key="2">
    <source>
        <dbReference type="ARBA" id="ARBA00011135"/>
    </source>
</evidence>
<proteinExistence type="predicted"/>
<evidence type="ECO:0000256" key="5">
    <source>
        <dbReference type="ARBA" id="ARBA00022840"/>
    </source>
</evidence>
<dbReference type="InterPro" id="IPR003593">
    <property type="entry name" value="AAA+_ATPase"/>
</dbReference>
<dbReference type="AlphaFoldDB" id="A0A2S3V1S2"/>
<dbReference type="FunFam" id="3.40.50.300:FF:000006">
    <property type="entry name" value="DNA-binding transcriptional regulator NtrC"/>
    <property type="match status" value="1"/>
</dbReference>
<dbReference type="CDD" id="cd00009">
    <property type="entry name" value="AAA"/>
    <property type="match status" value="1"/>
</dbReference>
<dbReference type="Pfam" id="PF01590">
    <property type="entry name" value="GAF"/>
    <property type="match status" value="1"/>
</dbReference>
<dbReference type="GO" id="GO:0003700">
    <property type="term" value="F:DNA-binding transcription factor activity"/>
    <property type="evidence" value="ECO:0007669"/>
    <property type="project" value="UniProtKB-UniRule"/>
</dbReference>
<evidence type="ECO:0000256" key="7">
    <source>
        <dbReference type="ARBA" id="ARBA00023015"/>
    </source>
</evidence>
<keyword evidence="8 12" id="KW-0238">DNA-binding</keyword>
<dbReference type="NCBIfam" id="TIGR01817">
    <property type="entry name" value="nifA"/>
    <property type="match status" value="1"/>
</dbReference>
<dbReference type="PANTHER" id="PTHR32071:SF117">
    <property type="entry name" value="PTS-DEPENDENT DIHYDROXYACETONE KINASE OPERON REGULATORY PROTEIN-RELATED"/>
    <property type="match status" value="1"/>
</dbReference>
<reference evidence="15 16" key="1">
    <citation type="submission" date="2018-01" db="EMBL/GenBank/DDBJ databases">
        <title>Genomic Encyclopedia of Archaeal and Bacterial Type Strains, Phase II (KMG-II): from individual species to whole genera.</title>
        <authorList>
            <person name="Goeker M."/>
        </authorList>
    </citation>
    <scope>NUCLEOTIDE SEQUENCE [LARGE SCALE GENOMIC DNA]</scope>
    <source>
        <strain evidence="15 16">DSM 17023</strain>
    </source>
</reference>
<keyword evidence="4" id="KW-0547">Nucleotide-binding</keyword>
<feature type="region of interest" description="Disordered" evidence="13">
    <location>
        <begin position="528"/>
        <end position="548"/>
    </location>
</feature>
<dbReference type="Gene3D" id="1.10.8.60">
    <property type="match status" value="1"/>
</dbReference>
<keyword evidence="5" id="KW-0067">ATP-binding</keyword>
<dbReference type="Gene3D" id="3.40.50.300">
    <property type="entry name" value="P-loop containing nucleotide triphosphate hydrolases"/>
    <property type="match status" value="1"/>
</dbReference>
<evidence type="ECO:0000256" key="6">
    <source>
        <dbReference type="ARBA" id="ARBA00023012"/>
    </source>
</evidence>
<dbReference type="InterPro" id="IPR025943">
    <property type="entry name" value="Sigma_54_int_dom_ATP-bd_2"/>
</dbReference>
<comment type="subunit">
    <text evidence="2 12">Interacts with sigma-54.</text>
</comment>
<dbReference type="SMART" id="SM00382">
    <property type="entry name" value="AAA"/>
    <property type="match status" value="1"/>
</dbReference>
<keyword evidence="11 12" id="KW-0535">Nitrogen fixation</keyword>
<dbReference type="Gene3D" id="3.30.450.40">
    <property type="match status" value="1"/>
</dbReference>
<dbReference type="Proteomes" id="UP000236959">
    <property type="component" value="Unassembled WGS sequence"/>
</dbReference>
<keyword evidence="16" id="KW-1185">Reference proteome</keyword>
<accession>A0A2S3V1S2</accession>
<dbReference type="PROSITE" id="PS50045">
    <property type="entry name" value="SIGMA54_INTERACT_4"/>
    <property type="match status" value="1"/>
</dbReference>
<dbReference type="Pfam" id="PF02954">
    <property type="entry name" value="HTH_8"/>
    <property type="match status" value="1"/>
</dbReference>
<evidence type="ECO:0000256" key="1">
    <source>
        <dbReference type="ARBA" id="ARBA00002167"/>
    </source>
</evidence>
<dbReference type="PROSITE" id="PS00688">
    <property type="entry name" value="SIGMA54_INTERACT_3"/>
    <property type="match status" value="1"/>
</dbReference>
<keyword evidence="10 12" id="KW-0804">Transcription</keyword>
<protein>
    <recommendedName>
        <fullName evidence="3 12">Nif-specific regulatory protein</fullName>
    </recommendedName>
</protein>
<dbReference type="Pfam" id="PF00158">
    <property type="entry name" value="Sigma54_activat"/>
    <property type="match status" value="1"/>
</dbReference>
<feature type="compositionally biased region" description="Polar residues" evidence="13">
    <location>
        <begin position="1"/>
        <end position="13"/>
    </location>
</feature>
<dbReference type="GO" id="GO:0000160">
    <property type="term" value="P:phosphorelay signal transduction system"/>
    <property type="evidence" value="ECO:0007669"/>
    <property type="project" value="UniProtKB-UniRule"/>
</dbReference>
<evidence type="ECO:0000256" key="10">
    <source>
        <dbReference type="ARBA" id="ARBA00023163"/>
    </source>
</evidence>
<dbReference type="PRINTS" id="PR01590">
    <property type="entry name" value="HTHFIS"/>
</dbReference>
<dbReference type="InterPro" id="IPR002078">
    <property type="entry name" value="Sigma_54_int"/>
</dbReference>
<dbReference type="InterPro" id="IPR002197">
    <property type="entry name" value="HTH_Fis"/>
</dbReference>
<evidence type="ECO:0000256" key="11">
    <source>
        <dbReference type="ARBA" id="ARBA00023231"/>
    </source>
</evidence>
<evidence type="ECO:0000256" key="3">
    <source>
        <dbReference type="ARBA" id="ARBA00015308"/>
    </source>
</evidence>
<dbReference type="InterPro" id="IPR027417">
    <property type="entry name" value="P-loop_NTPase"/>
</dbReference>
<dbReference type="InterPro" id="IPR025662">
    <property type="entry name" value="Sigma_54_int_dom_ATP-bd_1"/>
</dbReference>
<keyword evidence="9 12" id="KW-0010">Activator</keyword>
<dbReference type="InterPro" id="IPR003018">
    <property type="entry name" value="GAF"/>
</dbReference>
<evidence type="ECO:0000256" key="4">
    <source>
        <dbReference type="ARBA" id="ARBA00022741"/>
    </source>
</evidence>
<dbReference type="SUPFAM" id="SSF55781">
    <property type="entry name" value="GAF domain-like"/>
    <property type="match status" value="1"/>
</dbReference>
<dbReference type="PROSITE" id="PS00676">
    <property type="entry name" value="SIGMA54_INTERACT_2"/>
    <property type="match status" value="1"/>
</dbReference>